<dbReference type="EMBL" id="CADCUG010000096">
    <property type="protein sequence ID" value="CAA9340832.1"/>
    <property type="molecule type" value="Genomic_DNA"/>
</dbReference>
<reference evidence="2" key="1">
    <citation type="submission" date="2020-02" db="EMBL/GenBank/DDBJ databases">
        <authorList>
            <person name="Meier V. D."/>
        </authorList>
    </citation>
    <scope>NUCLEOTIDE SEQUENCE</scope>
    <source>
        <strain evidence="2">AVDCRST_MAG29</strain>
    </source>
</reference>
<feature type="region of interest" description="Disordered" evidence="1">
    <location>
        <begin position="1"/>
        <end position="33"/>
    </location>
</feature>
<name>A0A6J4LSJ1_9ACTN</name>
<sequence length="57" mass="6043">MRVVNQVLHGSGGEEAAAVEGHDGSLVRSDPDMATRRCVAEDFTPTDRGRQFLGVSG</sequence>
<feature type="compositionally biased region" description="Basic and acidic residues" evidence="1">
    <location>
        <begin position="20"/>
        <end position="33"/>
    </location>
</feature>
<proteinExistence type="predicted"/>
<protein>
    <submittedName>
        <fullName evidence="2">Uncharacterized protein</fullName>
    </submittedName>
</protein>
<evidence type="ECO:0000313" key="2">
    <source>
        <dbReference type="EMBL" id="CAA9340832.1"/>
    </source>
</evidence>
<evidence type="ECO:0000256" key="1">
    <source>
        <dbReference type="SAM" id="MobiDB-lite"/>
    </source>
</evidence>
<gene>
    <name evidence="2" type="ORF">AVDCRST_MAG29-1471</name>
</gene>
<accession>A0A6J4LSJ1</accession>
<dbReference type="AlphaFoldDB" id="A0A6J4LSJ1"/>
<organism evidence="2">
    <name type="scientific">uncultured Nocardioidaceae bacterium</name>
    <dbReference type="NCBI Taxonomy" id="253824"/>
    <lineage>
        <taxon>Bacteria</taxon>
        <taxon>Bacillati</taxon>
        <taxon>Actinomycetota</taxon>
        <taxon>Actinomycetes</taxon>
        <taxon>Propionibacteriales</taxon>
        <taxon>Nocardioidaceae</taxon>
        <taxon>environmental samples</taxon>
    </lineage>
</organism>